<organism evidence="1">
    <name type="scientific">Arundo donax</name>
    <name type="common">Giant reed</name>
    <name type="synonym">Donax arundinaceus</name>
    <dbReference type="NCBI Taxonomy" id="35708"/>
    <lineage>
        <taxon>Eukaryota</taxon>
        <taxon>Viridiplantae</taxon>
        <taxon>Streptophyta</taxon>
        <taxon>Embryophyta</taxon>
        <taxon>Tracheophyta</taxon>
        <taxon>Spermatophyta</taxon>
        <taxon>Magnoliopsida</taxon>
        <taxon>Liliopsida</taxon>
        <taxon>Poales</taxon>
        <taxon>Poaceae</taxon>
        <taxon>PACMAD clade</taxon>
        <taxon>Arundinoideae</taxon>
        <taxon>Arundineae</taxon>
        <taxon>Arundo</taxon>
    </lineage>
</organism>
<reference evidence="1" key="2">
    <citation type="journal article" date="2015" name="Data Brief">
        <title>Shoot transcriptome of the giant reed, Arundo donax.</title>
        <authorList>
            <person name="Barrero R.A."/>
            <person name="Guerrero F.D."/>
            <person name="Moolhuijzen P."/>
            <person name="Goolsby J.A."/>
            <person name="Tidwell J."/>
            <person name="Bellgard S.E."/>
            <person name="Bellgard M.I."/>
        </authorList>
    </citation>
    <scope>NUCLEOTIDE SEQUENCE</scope>
    <source>
        <tissue evidence="1">Shoot tissue taken approximately 20 cm above the soil surface</tissue>
    </source>
</reference>
<evidence type="ECO:0000313" key="1">
    <source>
        <dbReference type="EMBL" id="JAD32230.1"/>
    </source>
</evidence>
<dbReference type="EMBL" id="GBRH01265665">
    <property type="protein sequence ID" value="JAD32230.1"/>
    <property type="molecule type" value="Transcribed_RNA"/>
</dbReference>
<name>A0A0A8Z650_ARUDO</name>
<proteinExistence type="predicted"/>
<dbReference type="AlphaFoldDB" id="A0A0A8Z650"/>
<protein>
    <submittedName>
        <fullName evidence="1">Uncharacterized protein</fullName>
    </submittedName>
</protein>
<accession>A0A0A8Z650</accession>
<sequence length="61" mass="7038">MRSHCIKEMYFTSKTCKNSLFSIRSTLLPNIAISAINTTKIVQYPLSKLCCDICPHFTRRI</sequence>
<reference evidence="1" key="1">
    <citation type="submission" date="2014-09" db="EMBL/GenBank/DDBJ databases">
        <authorList>
            <person name="Magalhaes I.L.F."/>
            <person name="Oliveira U."/>
            <person name="Santos F.R."/>
            <person name="Vidigal T.H.D.A."/>
            <person name="Brescovit A.D."/>
            <person name="Santos A.J."/>
        </authorList>
    </citation>
    <scope>NUCLEOTIDE SEQUENCE</scope>
    <source>
        <tissue evidence="1">Shoot tissue taken approximately 20 cm above the soil surface</tissue>
    </source>
</reference>